<dbReference type="PANTHER" id="PTHR43439:SF2">
    <property type="entry name" value="ENZYME, PUTATIVE (JCVI)-RELATED"/>
    <property type="match status" value="1"/>
</dbReference>
<accession>D4D1S0</accession>
<evidence type="ECO:0000313" key="6">
    <source>
        <dbReference type="Proteomes" id="UP000008383"/>
    </source>
</evidence>
<dbReference type="GeneID" id="9580296"/>
<dbReference type="Pfam" id="PF00501">
    <property type="entry name" value="AMP-binding"/>
    <property type="match status" value="1"/>
</dbReference>
<evidence type="ECO:0000259" key="4">
    <source>
        <dbReference type="Pfam" id="PF07993"/>
    </source>
</evidence>
<dbReference type="OrthoDB" id="429813at2759"/>
<dbReference type="InterPro" id="IPR013120">
    <property type="entry name" value="FAR_NAD-bd"/>
</dbReference>
<organism evidence="5 6">
    <name type="scientific">Trichophyton verrucosum (strain HKI 0517)</name>
    <dbReference type="NCBI Taxonomy" id="663202"/>
    <lineage>
        <taxon>Eukaryota</taxon>
        <taxon>Fungi</taxon>
        <taxon>Dikarya</taxon>
        <taxon>Ascomycota</taxon>
        <taxon>Pezizomycotina</taxon>
        <taxon>Eurotiomycetes</taxon>
        <taxon>Eurotiomycetidae</taxon>
        <taxon>Onygenales</taxon>
        <taxon>Arthrodermataceae</taxon>
        <taxon>Trichophyton</taxon>
    </lineage>
</organism>
<feature type="domain" description="Thioester reductase (TE)" evidence="4">
    <location>
        <begin position="625"/>
        <end position="861"/>
    </location>
</feature>
<keyword evidence="1" id="KW-0596">Phosphopantetheine</keyword>
<dbReference type="Gene3D" id="3.40.50.12780">
    <property type="entry name" value="N-terminal domain of ligase-like"/>
    <property type="match status" value="1"/>
</dbReference>
<name>D4D1S0_TRIVH</name>
<dbReference type="SUPFAM" id="SSF56801">
    <property type="entry name" value="Acetyl-CoA synthetase-like"/>
    <property type="match status" value="1"/>
</dbReference>
<dbReference type="AlphaFoldDB" id="D4D1S0"/>
<gene>
    <name evidence="5" type="ORF">TRV_01022</name>
</gene>
<keyword evidence="6" id="KW-1185">Reference proteome</keyword>
<dbReference type="RefSeq" id="XP_003024806.1">
    <property type="nucleotide sequence ID" value="XM_003024760.1"/>
</dbReference>
<dbReference type="Proteomes" id="UP000008383">
    <property type="component" value="Unassembled WGS sequence"/>
</dbReference>
<sequence>MTVEKAEPIGRRFMAQAIDHVAELDPNRRFCIIPKGSDCPGGYSDLTFERLAHAVNYMCWWIEETFGSTSSPVTLAYLGAHDIRYLIMVTACNKTGYQPQLTSVRNSHTAQVCLLEMTGCTKVAYSVERKQTVDKIQELFPGLQSVQIPSLYEMFEGNSSPYPFSKHFDDIKNEVAFIGHSSGTTGFPKPIRLTYGFFAALDHGAYVPIPPDRTAGVPDRLNPSDLILATTPFFHLMGFTVFVMAAFHKIPCVILPDRPVSNEFLSSVIDSLKPTAALVAPCILEDMSTSPKAMEALSTLRHVYYGGGPLASEIGNKICQRTKLINSIGMTEAGYVLSLVSQEKEDWSYFEWSSSFGIKMEPIDDGRSEMVIHRNENPDLQPIFNTFPELDEYRTKDVYTPHPTKPGLWKFHGRIDDVIVLSNGQKFNPVTMEKVIEGHPLVSRAIVVGLARFQTALLVEPNWNLWDESSPRNQFVDEIWPTVREANTISPAYGRVMKNRIGLASRSKPFKTTPKGSTQRRLVADSYKEEIDKLYTNPADQAFDYAFSESADLDSVTESNGVHFLNASDDICTSDCWKAVQILFSLLNGVESNGICRLENVNLLLSKYTAGLPDLEATKTHSVILTGSTGSLGTYLLHRLLSDNSVAKVYCLNRSHVGERQTESFKHKGLKTELLEKAEFLTASLSKERLGLEKEKYDELIYTVDTVIHNSWRMDFNISLYSFEDQIQSVRRLIDFSLHSVRRAHFYFNSSIGAIGGWTLADGPSVPEELFENCEVTLNQGYGQAKHVCERICHAASRAGVPITILRLGQIAGPTTDEGAWNSTEWLPSIVATSKSIAKIPKTLGSMPVDWIPVDTLATIITEIVESRRITEADSRCSVFHLVNPLTTPWESLLTPLHERYAVQRVPMNEWIAELEKIQNPSDQDMLEKPALKLLPFYKSLVEGEGALSVPICVRRAREASKTMQSMGPISANLMATWINQWQF</sequence>
<evidence type="ECO:0000256" key="2">
    <source>
        <dbReference type="ARBA" id="ARBA00022553"/>
    </source>
</evidence>
<evidence type="ECO:0000256" key="1">
    <source>
        <dbReference type="ARBA" id="ARBA00022450"/>
    </source>
</evidence>
<dbReference type="InterPro" id="IPR036291">
    <property type="entry name" value="NAD(P)-bd_dom_sf"/>
</dbReference>
<protein>
    <submittedName>
        <fullName evidence="5">NRPS-like enzyme, putative</fullName>
    </submittedName>
</protein>
<dbReference type="KEGG" id="tve:TRV_01022"/>
<dbReference type="InterPro" id="IPR042099">
    <property type="entry name" value="ANL_N_sf"/>
</dbReference>
<dbReference type="PROSITE" id="PS00455">
    <property type="entry name" value="AMP_BINDING"/>
    <property type="match status" value="1"/>
</dbReference>
<evidence type="ECO:0000259" key="3">
    <source>
        <dbReference type="Pfam" id="PF00501"/>
    </source>
</evidence>
<dbReference type="SUPFAM" id="SSF51735">
    <property type="entry name" value="NAD(P)-binding Rossmann-fold domains"/>
    <property type="match status" value="1"/>
</dbReference>
<keyword evidence="2" id="KW-0597">Phosphoprotein</keyword>
<evidence type="ECO:0000313" key="5">
    <source>
        <dbReference type="EMBL" id="EFE44195.1"/>
    </source>
</evidence>
<comment type="caution">
    <text evidence="5">The sequence shown here is derived from an EMBL/GenBank/DDBJ whole genome shotgun (WGS) entry which is preliminary data.</text>
</comment>
<dbReference type="Pfam" id="PF23562">
    <property type="entry name" value="AMP-binding_C_3"/>
    <property type="match status" value="1"/>
</dbReference>
<dbReference type="InterPro" id="IPR000873">
    <property type="entry name" value="AMP-dep_synth/lig_dom"/>
</dbReference>
<dbReference type="Pfam" id="PF07993">
    <property type="entry name" value="NAD_binding_4"/>
    <property type="match status" value="1"/>
</dbReference>
<dbReference type="EMBL" id="ACYE01000058">
    <property type="protein sequence ID" value="EFE44195.1"/>
    <property type="molecule type" value="Genomic_DNA"/>
</dbReference>
<dbReference type="InterPro" id="IPR051414">
    <property type="entry name" value="Adenylate-forming_Reductase"/>
</dbReference>
<dbReference type="HOGENOM" id="CLU_002220_0_0_1"/>
<dbReference type="PANTHER" id="PTHR43439">
    <property type="entry name" value="PHENYLACETATE-COENZYME A LIGASE"/>
    <property type="match status" value="1"/>
</dbReference>
<proteinExistence type="predicted"/>
<reference evidence="6" key="1">
    <citation type="journal article" date="2011" name="Genome Biol.">
        <title>Comparative and functional genomics provide insights into the pathogenicity of dermatophytic fungi.</title>
        <authorList>
            <person name="Burmester A."/>
            <person name="Shelest E."/>
            <person name="Gloeckner G."/>
            <person name="Heddergott C."/>
            <person name="Schindler S."/>
            <person name="Staib P."/>
            <person name="Heidel A."/>
            <person name="Felder M."/>
            <person name="Petzold A."/>
            <person name="Szafranski K."/>
            <person name="Feuermann M."/>
            <person name="Pedruzzi I."/>
            <person name="Priebe S."/>
            <person name="Groth M."/>
            <person name="Winkler R."/>
            <person name="Li W."/>
            <person name="Kniemeyer O."/>
            <person name="Schroeckh V."/>
            <person name="Hertweck C."/>
            <person name="Hube B."/>
            <person name="White T.C."/>
            <person name="Platzer M."/>
            <person name="Guthke R."/>
            <person name="Heitman J."/>
            <person name="Woestemeyer J."/>
            <person name="Zipfel P.F."/>
            <person name="Monod M."/>
            <person name="Brakhage A.A."/>
        </authorList>
    </citation>
    <scope>NUCLEOTIDE SEQUENCE [LARGE SCALE GENOMIC DNA]</scope>
    <source>
        <strain evidence="6">HKI 0517</strain>
    </source>
</reference>
<dbReference type="Gene3D" id="3.40.50.720">
    <property type="entry name" value="NAD(P)-binding Rossmann-like Domain"/>
    <property type="match status" value="1"/>
</dbReference>
<dbReference type="InterPro" id="IPR020845">
    <property type="entry name" value="AMP-binding_CS"/>
</dbReference>
<feature type="domain" description="AMP-dependent synthetase/ligase" evidence="3">
    <location>
        <begin position="21"/>
        <end position="348"/>
    </location>
</feature>